<dbReference type="PANTHER" id="PTHR35534">
    <property type="entry name" value="50S RIBOSOMAL PROTEIN L32"/>
    <property type="match status" value="1"/>
</dbReference>
<dbReference type="GO" id="GO:0006412">
    <property type="term" value="P:translation"/>
    <property type="evidence" value="ECO:0007669"/>
    <property type="project" value="UniProtKB-UniRule"/>
</dbReference>
<dbReference type="Gene3D" id="1.20.5.640">
    <property type="entry name" value="Single helix bin"/>
    <property type="match status" value="1"/>
</dbReference>
<comment type="similarity">
    <text evidence="1 5">Belongs to the bacterial ribosomal protein bL32 family.</text>
</comment>
<dbReference type="EMBL" id="ACJN02000002">
    <property type="protein sequence ID" value="EFI35096.1"/>
    <property type="molecule type" value="Genomic_DNA"/>
</dbReference>
<accession>D6SQS0</accession>
<evidence type="ECO:0000256" key="3">
    <source>
        <dbReference type="ARBA" id="ARBA00023274"/>
    </source>
</evidence>
<keyword evidence="3 5" id="KW-0687">Ribonucleoprotein</keyword>
<comment type="caution">
    <text evidence="7">The sequence shown here is derived from an EMBL/GenBank/DDBJ whole genome shotgun (WGS) entry which is preliminary data.</text>
</comment>
<keyword evidence="8" id="KW-1185">Reference proteome</keyword>
<feature type="region of interest" description="Disordered" evidence="6">
    <location>
        <begin position="1"/>
        <end position="24"/>
    </location>
</feature>
<protein>
    <recommendedName>
        <fullName evidence="4 5">Large ribosomal subunit protein bL32</fullName>
    </recommendedName>
</protein>
<dbReference type="HAMAP" id="MF_00340">
    <property type="entry name" value="Ribosomal_bL32"/>
    <property type="match status" value="1"/>
</dbReference>
<dbReference type="NCBIfam" id="TIGR01031">
    <property type="entry name" value="rpmF_bact"/>
    <property type="match status" value="1"/>
</dbReference>
<reference evidence="7" key="1">
    <citation type="submission" date="2010-05" db="EMBL/GenBank/DDBJ databases">
        <title>The draft genome of Desulfonatronospira thiodismutans ASO3-1.</title>
        <authorList>
            <consortium name="US DOE Joint Genome Institute (JGI-PGF)"/>
            <person name="Lucas S."/>
            <person name="Copeland A."/>
            <person name="Lapidus A."/>
            <person name="Cheng J.-F."/>
            <person name="Bruce D."/>
            <person name="Goodwin L."/>
            <person name="Pitluck S."/>
            <person name="Chertkov O."/>
            <person name="Brettin T."/>
            <person name="Detter J.C."/>
            <person name="Han C."/>
            <person name="Land M.L."/>
            <person name="Hauser L."/>
            <person name="Kyrpides N."/>
            <person name="Mikhailova N."/>
            <person name="Muyzer G."/>
            <person name="Woyke T."/>
        </authorList>
    </citation>
    <scope>NUCLEOTIDE SEQUENCE [LARGE SCALE GENOMIC DNA]</scope>
    <source>
        <strain evidence="7">ASO3-1</strain>
    </source>
</reference>
<dbReference type="RefSeq" id="WP_008870410.1">
    <property type="nucleotide sequence ID" value="NZ_ACJN02000002.1"/>
</dbReference>
<evidence type="ECO:0000313" key="7">
    <source>
        <dbReference type="EMBL" id="EFI35096.1"/>
    </source>
</evidence>
<evidence type="ECO:0000256" key="4">
    <source>
        <dbReference type="ARBA" id="ARBA00035178"/>
    </source>
</evidence>
<dbReference type="SUPFAM" id="SSF57829">
    <property type="entry name" value="Zn-binding ribosomal proteins"/>
    <property type="match status" value="1"/>
</dbReference>
<evidence type="ECO:0000313" key="8">
    <source>
        <dbReference type="Proteomes" id="UP000005496"/>
    </source>
</evidence>
<evidence type="ECO:0000256" key="6">
    <source>
        <dbReference type="SAM" id="MobiDB-lite"/>
    </source>
</evidence>
<dbReference type="eggNOG" id="COG0333">
    <property type="taxonomic scope" value="Bacteria"/>
</dbReference>
<dbReference type="GO" id="GO:0003735">
    <property type="term" value="F:structural constituent of ribosome"/>
    <property type="evidence" value="ECO:0007669"/>
    <property type="project" value="InterPro"/>
</dbReference>
<dbReference type="InterPro" id="IPR002677">
    <property type="entry name" value="Ribosomal_bL32"/>
</dbReference>
<evidence type="ECO:0000256" key="2">
    <source>
        <dbReference type="ARBA" id="ARBA00022980"/>
    </source>
</evidence>
<dbReference type="Pfam" id="PF01783">
    <property type="entry name" value="Ribosomal_L32p"/>
    <property type="match status" value="1"/>
</dbReference>
<name>D6SQS0_9BACT</name>
<dbReference type="OrthoDB" id="9801927at2"/>
<feature type="compositionally biased region" description="Basic residues" evidence="6">
    <location>
        <begin position="1"/>
        <end position="19"/>
    </location>
</feature>
<evidence type="ECO:0000256" key="1">
    <source>
        <dbReference type="ARBA" id="ARBA00008560"/>
    </source>
</evidence>
<dbReference type="InterPro" id="IPR011332">
    <property type="entry name" value="Ribosomal_zn-bd"/>
</dbReference>
<organism evidence="7 8">
    <name type="scientific">Desulfonatronospira thiodismutans ASO3-1</name>
    <dbReference type="NCBI Taxonomy" id="555779"/>
    <lineage>
        <taxon>Bacteria</taxon>
        <taxon>Pseudomonadati</taxon>
        <taxon>Thermodesulfobacteriota</taxon>
        <taxon>Desulfovibrionia</taxon>
        <taxon>Desulfovibrionales</taxon>
        <taxon>Desulfonatronovibrionaceae</taxon>
        <taxon>Desulfonatronospira</taxon>
    </lineage>
</organism>
<dbReference type="GO" id="GO:0015934">
    <property type="term" value="C:large ribosomal subunit"/>
    <property type="evidence" value="ECO:0007669"/>
    <property type="project" value="InterPro"/>
</dbReference>
<dbReference type="InterPro" id="IPR044957">
    <property type="entry name" value="Ribosomal_bL32_bact"/>
</dbReference>
<sequence length="62" mass="6954">MALPKKKTSRSKKGMRRSHDHIPAPNVIYCDCGEASLSHRVCPQCGTYRSRTYIKSTADEAD</sequence>
<keyword evidence="2 5" id="KW-0689">Ribosomal protein</keyword>
<gene>
    <name evidence="5" type="primary">rpmF</name>
    <name evidence="7" type="ORF">Dthio_PD2490</name>
</gene>
<dbReference type="PANTHER" id="PTHR35534:SF1">
    <property type="entry name" value="LARGE RIBOSOMAL SUBUNIT PROTEIN BL32"/>
    <property type="match status" value="1"/>
</dbReference>
<dbReference type="AlphaFoldDB" id="D6SQS0"/>
<proteinExistence type="inferred from homology"/>
<dbReference type="Proteomes" id="UP000005496">
    <property type="component" value="Unassembled WGS sequence"/>
</dbReference>
<evidence type="ECO:0000256" key="5">
    <source>
        <dbReference type="HAMAP-Rule" id="MF_00340"/>
    </source>
</evidence>